<feature type="transmembrane region" description="Helical" evidence="1">
    <location>
        <begin position="37"/>
        <end position="59"/>
    </location>
</feature>
<keyword evidence="1" id="KW-1133">Transmembrane helix</keyword>
<reference evidence="2 3" key="1">
    <citation type="submission" date="2019-11" db="EMBL/GenBank/DDBJ databases">
        <authorList>
            <person name="Li X."/>
        </authorList>
    </citation>
    <scope>NUCLEOTIDE SEQUENCE [LARGE SCALE GENOMIC DNA]</scope>
    <source>
        <strain evidence="2 3">L9</strain>
    </source>
</reference>
<protein>
    <submittedName>
        <fullName evidence="2">Uncharacterized protein</fullName>
    </submittedName>
</protein>
<keyword evidence="1" id="KW-0812">Transmembrane</keyword>
<evidence type="ECO:0000313" key="3">
    <source>
        <dbReference type="Proteomes" id="UP000469125"/>
    </source>
</evidence>
<dbReference type="Proteomes" id="UP000469125">
    <property type="component" value="Unassembled WGS sequence"/>
</dbReference>
<feature type="transmembrane region" description="Helical" evidence="1">
    <location>
        <begin position="12"/>
        <end position="31"/>
    </location>
</feature>
<comment type="caution">
    <text evidence="2">The sequence shown here is derived from an EMBL/GenBank/DDBJ whole genome shotgun (WGS) entry which is preliminary data.</text>
</comment>
<gene>
    <name evidence="2" type="ORF">GMD78_15485</name>
</gene>
<keyword evidence="3" id="KW-1185">Reference proteome</keyword>
<sequence length="149" mass="16942">MIEDHKIVEKAIFQCVYVMMPICSINFSAIIKIMVPSISVATLSGNLTNLYILIMNSIAKGSIKLCRIKYEIYESADFGFAIYSKFVKTEFIIKPEMNTMKSQIGIILVIGRILNLLKPINSMKKKNIKESVSIFSSHFHKFIETLLLV</sequence>
<organism evidence="2 3">
    <name type="scientific">Ornithinibacillus caprae</name>
    <dbReference type="NCBI Taxonomy" id="2678566"/>
    <lineage>
        <taxon>Bacteria</taxon>
        <taxon>Bacillati</taxon>
        <taxon>Bacillota</taxon>
        <taxon>Bacilli</taxon>
        <taxon>Bacillales</taxon>
        <taxon>Bacillaceae</taxon>
        <taxon>Ornithinibacillus</taxon>
    </lineage>
</organism>
<evidence type="ECO:0000313" key="2">
    <source>
        <dbReference type="EMBL" id="MUK89772.1"/>
    </source>
</evidence>
<dbReference type="EMBL" id="WOCA01000014">
    <property type="protein sequence ID" value="MUK89772.1"/>
    <property type="molecule type" value="Genomic_DNA"/>
</dbReference>
<accession>A0A6N8FJD4</accession>
<name>A0A6N8FJD4_9BACI</name>
<proteinExistence type="predicted"/>
<keyword evidence="1" id="KW-0472">Membrane</keyword>
<evidence type="ECO:0000256" key="1">
    <source>
        <dbReference type="SAM" id="Phobius"/>
    </source>
</evidence>
<dbReference type="RefSeq" id="WP_155669921.1">
    <property type="nucleotide sequence ID" value="NZ_WOCA01000014.1"/>
</dbReference>
<dbReference type="AlphaFoldDB" id="A0A6N8FJD4"/>